<accession>X0ZNT0</accession>
<name>X0ZNT0_9ZZZZ</name>
<sequence length="54" mass="6340">MKAICRHCAFIVIIKRQRIHASYQMADDAVRLIYDHLKELSKQGTIKIDLFLHS</sequence>
<feature type="non-terminal residue" evidence="1">
    <location>
        <position position="54"/>
    </location>
</feature>
<dbReference type="AlphaFoldDB" id="X0ZNT0"/>
<evidence type="ECO:0000313" key="1">
    <source>
        <dbReference type="EMBL" id="GAG59722.1"/>
    </source>
</evidence>
<comment type="caution">
    <text evidence="1">The sequence shown here is derived from an EMBL/GenBank/DDBJ whole genome shotgun (WGS) entry which is preliminary data.</text>
</comment>
<protein>
    <submittedName>
        <fullName evidence="1">Uncharacterized protein</fullName>
    </submittedName>
</protein>
<reference evidence="1" key="1">
    <citation type="journal article" date="2014" name="Front. Microbiol.">
        <title>High frequency of phylogenetically diverse reductive dehalogenase-homologous genes in deep subseafloor sedimentary metagenomes.</title>
        <authorList>
            <person name="Kawai M."/>
            <person name="Futagami T."/>
            <person name="Toyoda A."/>
            <person name="Takaki Y."/>
            <person name="Nishi S."/>
            <person name="Hori S."/>
            <person name="Arai W."/>
            <person name="Tsubouchi T."/>
            <person name="Morono Y."/>
            <person name="Uchiyama I."/>
            <person name="Ito T."/>
            <person name="Fujiyama A."/>
            <person name="Inagaki F."/>
            <person name="Takami H."/>
        </authorList>
    </citation>
    <scope>NUCLEOTIDE SEQUENCE</scope>
    <source>
        <strain evidence="1">Expedition CK06-06</strain>
    </source>
</reference>
<proteinExistence type="predicted"/>
<organism evidence="1">
    <name type="scientific">marine sediment metagenome</name>
    <dbReference type="NCBI Taxonomy" id="412755"/>
    <lineage>
        <taxon>unclassified sequences</taxon>
        <taxon>metagenomes</taxon>
        <taxon>ecological metagenomes</taxon>
    </lineage>
</organism>
<gene>
    <name evidence="1" type="ORF">S01H4_09879</name>
</gene>
<dbReference type="EMBL" id="BART01003668">
    <property type="protein sequence ID" value="GAG59722.1"/>
    <property type="molecule type" value="Genomic_DNA"/>
</dbReference>